<evidence type="ECO:0000256" key="1">
    <source>
        <dbReference type="ARBA" id="ARBA00023015"/>
    </source>
</evidence>
<dbReference type="InterPro" id="IPR058245">
    <property type="entry name" value="NreC/VraR/RcsB-like_REC"/>
</dbReference>
<feature type="modified residue" description="4-aspartylphosphate" evidence="4">
    <location>
        <position position="26"/>
    </location>
</feature>
<keyword evidence="2" id="KW-0238">DNA-binding</keyword>
<evidence type="ECO:0000256" key="3">
    <source>
        <dbReference type="ARBA" id="ARBA00023163"/>
    </source>
</evidence>
<protein>
    <submittedName>
        <fullName evidence="7">Two-component transcriptional response regulator, LuxR family</fullName>
    </submittedName>
</protein>
<dbReference type="Pfam" id="PF00072">
    <property type="entry name" value="Response_reg"/>
    <property type="match status" value="1"/>
</dbReference>
<dbReference type="PANTHER" id="PTHR43214">
    <property type="entry name" value="TWO-COMPONENT RESPONSE REGULATOR"/>
    <property type="match status" value="1"/>
</dbReference>
<dbReference type="InterPro" id="IPR001789">
    <property type="entry name" value="Sig_transdc_resp-reg_receiver"/>
</dbReference>
<evidence type="ECO:0000256" key="4">
    <source>
        <dbReference type="PROSITE-ProRule" id="PRU00169"/>
    </source>
</evidence>
<organism evidence="7">
    <name type="scientific">uncultured Friedmanniella sp</name>
    <dbReference type="NCBI Taxonomy" id="335381"/>
    <lineage>
        <taxon>Bacteria</taxon>
        <taxon>Bacillati</taxon>
        <taxon>Actinomycetota</taxon>
        <taxon>Actinomycetes</taxon>
        <taxon>Propionibacteriales</taxon>
        <taxon>Nocardioidaceae</taxon>
        <taxon>Friedmanniella</taxon>
        <taxon>environmental samples</taxon>
    </lineage>
</organism>
<dbReference type="InterPro" id="IPR013785">
    <property type="entry name" value="Aldolase_TIM"/>
</dbReference>
<evidence type="ECO:0000259" key="6">
    <source>
        <dbReference type="PROSITE" id="PS50110"/>
    </source>
</evidence>
<keyword evidence="1" id="KW-0805">Transcription regulation</keyword>
<evidence type="ECO:0000256" key="5">
    <source>
        <dbReference type="SAM" id="MobiDB-lite"/>
    </source>
</evidence>
<reference evidence="7" key="1">
    <citation type="submission" date="2020-02" db="EMBL/GenBank/DDBJ databases">
        <authorList>
            <person name="Meier V. D."/>
        </authorList>
    </citation>
    <scope>NUCLEOTIDE SEQUENCE</scope>
    <source>
        <strain evidence="7">AVDCRST_MAG48</strain>
    </source>
</reference>
<evidence type="ECO:0000256" key="2">
    <source>
        <dbReference type="ARBA" id="ARBA00023125"/>
    </source>
</evidence>
<evidence type="ECO:0000313" key="7">
    <source>
        <dbReference type="EMBL" id="CAA9289997.1"/>
    </source>
</evidence>
<dbReference type="SUPFAM" id="SSF52172">
    <property type="entry name" value="CheY-like"/>
    <property type="match status" value="1"/>
</dbReference>
<feature type="domain" description="Response regulatory" evidence="6">
    <location>
        <begin position="1"/>
        <end position="94"/>
    </location>
</feature>
<gene>
    <name evidence="7" type="ORF">AVDCRST_MAG48-439</name>
</gene>
<proteinExistence type="predicted"/>
<dbReference type="PANTHER" id="PTHR43214:SF24">
    <property type="entry name" value="TRANSCRIPTIONAL REGULATORY PROTEIN NARL-RELATED"/>
    <property type="match status" value="1"/>
</dbReference>
<dbReference type="GO" id="GO:0000160">
    <property type="term" value="P:phosphorelay signal transduction system"/>
    <property type="evidence" value="ECO:0007669"/>
    <property type="project" value="InterPro"/>
</dbReference>
<dbReference type="InterPro" id="IPR011006">
    <property type="entry name" value="CheY-like_superfamily"/>
</dbReference>
<feature type="compositionally biased region" description="Low complexity" evidence="5">
    <location>
        <begin position="81"/>
        <end position="91"/>
    </location>
</feature>
<dbReference type="AlphaFoldDB" id="A0A6J4JX35"/>
<dbReference type="InterPro" id="IPR039420">
    <property type="entry name" value="WalR-like"/>
</dbReference>
<keyword evidence="4" id="KW-0597">Phosphoprotein</keyword>
<dbReference type="GO" id="GO:0003677">
    <property type="term" value="F:DNA binding"/>
    <property type="evidence" value="ECO:0007669"/>
    <property type="project" value="UniProtKB-KW"/>
</dbReference>
<keyword evidence="3" id="KW-0804">Transcription</keyword>
<dbReference type="Gene3D" id="3.20.20.70">
    <property type="entry name" value="Aldolase class I"/>
    <property type="match status" value="1"/>
</dbReference>
<accession>A0A6J4JX35</accession>
<dbReference type="CDD" id="cd17535">
    <property type="entry name" value="REC_NarL-like"/>
    <property type="match status" value="1"/>
</dbReference>
<name>A0A6J4JX35_9ACTN</name>
<sequence length="100" mass="10613">MVGEARDGVEAVELAGRLAVDVVLMDIRMPRRDSLAATELLLRAPSPPAVLVLTTFDTDDSVLTALRLGRAASCSRTPRPTGSSTRCAGSRRASRRSPPP</sequence>
<dbReference type="PROSITE" id="PS50110">
    <property type="entry name" value="RESPONSE_REGULATORY"/>
    <property type="match status" value="1"/>
</dbReference>
<feature type="region of interest" description="Disordered" evidence="5">
    <location>
        <begin position="72"/>
        <end position="100"/>
    </location>
</feature>
<dbReference type="EMBL" id="CADCTS010000063">
    <property type="protein sequence ID" value="CAA9289997.1"/>
    <property type="molecule type" value="Genomic_DNA"/>
</dbReference>